<keyword evidence="3" id="KW-1185">Reference proteome</keyword>
<dbReference type="PANTHER" id="PTHR42919">
    <property type="entry name" value="N-ALPHA-ACETYLTRANSFERASE"/>
    <property type="match status" value="1"/>
</dbReference>
<dbReference type="AlphaFoldDB" id="A0A9X4MVU4"/>
<accession>A0A9X4MVU4</accession>
<dbReference type="Proteomes" id="UP001152599">
    <property type="component" value="Unassembled WGS sequence"/>
</dbReference>
<dbReference type="GO" id="GO:0016747">
    <property type="term" value="F:acyltransferase activity, transferring groups other than amino-acyl groups"/>
    <property type="evidence" value="ECO:0007669"/>
    <property type="project" value="InterPro"/>
</dbReference>
<name>A0A9X4MVU4_9FLAO</name>
<organism evidence="2 3">
    <name type="scientific">Profundicola chukchiensis</name>
    <dbReference type="NCBI Taxonomy" id="2961959"/>
    <lineage>
        <taxon>Bacteria</taxon>
        <taxon>Pseudomonadati</taxon>
        <taxon>Bacteroidota</taxon>
        <taxon>Flavobacteriia</taxon>
        <taxon>Flavobacteriales</taxon>
        <taxon>Weeksellaceae</taxon>
        <taxon>Profundicola</taxon>
    </lineage>
</organism>
<reference evidence="2" key="1">
    <citation type="submission" date="2022-07" db="EMBL/GenBank/DDBJ databases">
        <title>Description and genome-wide analysis of Profundicola chukchiensis gen. nov., sp. nov., marine bacteria isolated from bottom sediments of the Chukchi Sea.</title>
        <authorList>
            <person name="Romanenko L."/>
            <person name="Otstavnykh N."/>
            <person name="Kurilenko V."/>
            <person name="Eremeev V."/>
            <person name="Velansky P."/>
            <person name="Mikhailov V."/>
            <person name="Isaeva M."/>
        </authorList>
    </citation>
    <scope>NUCLEOTIDE SEQUENCE</scope>
    <source>
        <strain evidence="2">KMM 9713</strain>
    </source>
</reference>
<dbReference type="RefSeq" id="WP_304419748.1">
    <property type="nucleotide sequence ID" value="NZ_JANCMU010000001.1"/>
</dbReference>
<protein>
    <submittedName>
        <fullName evidence="2">GNAT family N-acetyltransferase</fullName>
    </submittedName>
</protein>
<gene>
    <name evidence="2" type="ORF">NMK71_01125</name>
</gene>
<dbReference type="InterPro" id="IPR016181">
    <property type="entry name" value="Acyl_CoA_acyltransferase"/>
</dbReference>
<dbReference type="Gene3D" id="3.40.630.30">
    <property type="match status" value="1"/>
</dbReference>
<dbReference type="PROSITE" id="PS51186">
    <property type="entry name" value="GNAT"/>
    <property type="match status" value="1"/>
</dbReference>
<sequence>MMKKFKLHSIVDESQLNSIKALAEEIWPSTYSPILSNGQISYMMDLMYSERALQQQLENGVLFYLVLFNDKEVGYTAVEPNYKDGDQLYIHKLYILPQLQGIGLGKSVIESIAEIAKKKKLSCISLNVNRYNKALYFYEKLGFKIEKEEDIDIGNNYYMNDYVMQKKV</sequence>
<dbReference type="Pfam" id="PF00583">
    <property type="entry name" value="Acetyltransf_1"/>
    <property type="match status" value="1"/>
</dbReference>
<evidence type="ECO:0000313" key="3">
    <source>
        <dbReference type="Proteomes" id="UP001152599"/>
    </source>
</evidence>
<dbReference type="InterPro" id="IPR051556">
    <property type="entry name" value="N-term/lysine_N-AcTrnsfr"/>
</dbReference>
<dbReference type="CDD" id="cd04301">
    <property type="entry name" value="NAT_SF"/>
    <property type="match status" value="1"/>
</dbReference>
<proteinExistence type="predicted"/>
<dbReference type="InterPro" id="IPR000182">
    <property type="entry name" value="GNAT_dom"/>
</dbReference>
<feature type="domain" description="N-acetyltransferase" evidence="1">
    <location>
        <begin position="6"/>
        <end position="168"/>
    </location>
</feature>
<dbReference type="PANTHER" id="PTHR42919:SF40">
    <property type="entry name" value="FAMILY ACETYLTRANSFERASE, PUTATIVE-RELATED"/>
    <property type="match status" value="1"/>
</dbReference>
<comment type="caution">
    <text evidence="2">The sequence shown here is derived from an EMBL/GenBank/DDBJ whole genome shotgun (WGS) entry which is preliminary data.</text>
</comment>
<dbReference type="SUPFAM" id="SSF55729">
    <property type="entry name" value="Acyl-CoA N-acyltransferases (Nat)"/>
    <property type="match status" value="1"/>
</dbReference>
<dbReference type="EMBL" id="JANCMU010000001">
    <property type="protein sequence ID" value="MDG4945003.1"/>
    <property type="molecule type" value="Genomic_DNA"/>
</dbReference>
<evidence type="ECO:0000259" key="1">
    <source>
        <dbReference type="PROSITE" id="PS51186"/>
    </source>
</evidence>
<evidence type="ECO:0000313" key="2">
    <source>
        <dbReference type="EMBL" id="MDG4945003.1"/>
    </source>
</evidence>